<comment type="cofactor">
    <cofactor evidence="11">
        <name>Mg(2+)</name>
        <dbReference type="ChEBI" id="CHEBI:18420"/>
    </cofactor>
    <cofactor evidence="11">
        <name>Mn(2+)</name>
        <dbReference type="ChEBI" id="CHEBI:29035"/>
    </cofactor>
</comment>
<keyword evidence="10 11" id="KW-0464">Manganese</keyword>
<keyword evidence="5 11" id="KW-0548">Nucleotidyltransferase</keyword>
<proteinExistence type="inferred from homology"/>
<dbReference type="GO" id="GO:1990077">
    <property type="term" value="C:primosome complex"/>
    <property type="evidence" value="ECO:0007669"/>
    <property type="project" value="UniProtKB-KW"/>
</dbReference>
<dbReference type="GO" id="GO:0006269">
    <property type="term" value="P:DNA replication, synthesis of primer"/>
    <property type="evidence" value="ECO:0007669"/>
    <property type="project" value="UniProtKB-UniRule"/>
</dbReference>
<comment type="similarity">
    <text evidence="1 11 12">Belongs to the eukaryotic-type primase small subunit family.</text>
</comment>
<keyword evidence="4 11" id="KW-0808">Transferase</keyword>
<dbReference type="GO" id="GO:0003899">
    <property type="term" value="F:DNA-directed RNA polymerase activity"/>
    <property type="evidence" value="ECO:0007669"/>
    <property type="project" value="UniProtKB-UniRule"/>
</dbReference>
<feature type="active site" evidence="11">
    <location>
        <position position="275"/>
    </location>
</feature>
<evidence type="ECO:0000256" key="13">
    <source>
        <dbReference type="RuleBase" id="RU004224"/>
    </source>
</evidence>
<protein>
    <recommendedName>
        <fullName evidence="11">DNA primase small subunit PriS</fullName>
        <ecNumber evidence="11">2.7.7.-</ecNumber>
    </recommendedName>
</protein>
<dbReference type="SUPFAM" id="SSF56747">
    <property type="entry name" value="Prim-pol domain"/>
    <property type="match status" value="1"/>
</dbReference>
<evidence type="ECO:0000256" key="9">
    <source>
        <dbReference type="ARBA" id="ARBA00023163"/>
    </source>
</evidence>
<evidence type="ECO:0000256" key="3">
    <source>
        <dbReference type="ARBA" id="ARBA00022515"/>
    </source>
</evidence>
<reference evidence="14" key="1">
    <citation type="journal article" date="2020" name="mSystems">
        <title>Genome- and Community-Level Interaction Insights into Carbon Utilization and Element Cycling Functions of Hydrothermarchaeota in Hydrothermal Sediment.</title>
        <authorList>
            <person name="Zhou Z."/>
            <person name="Liu Y."/>
            <person name="Xu W."/>
            <person name="Pan J."/>
            <person name="Luo Z.H."/>
            <person name="Li M."/>
        </authorList>
    </citation>
    <scope>NUCLEOTIDE SEQUENCE [LARGE SCALE GENOMIC DNA]</scope>
    <source>
        <strain evidence="14">SpSt-468</strain>
    </source>
</reference>
<dbReference type="GO" id="GO:0046872">
    <property type="term" value="F:metal ion binding"/>
    <property type="evidence" value="ECO:0007669"/>
    <property type="project" value="UniProtKB-KW"/>
</dbReference>
<dbReference type="AlphaFoldDB" id="A0A7C3EVK5"/>
<evidence type="ECO:0000256" key="12">
    <source>
        <dbReference type="RuleBase" id="RU003514"/>
    </source>
</evidence>
<comment type="function">
    <text evidence="11">Catalytic subunit of DNA primase, an RNA polymerase that catalyzes the synthesis of short RNA molecules used as primers for DNA polymerase during DNA replication. The small subunit contains the primase catalytic core and has DNA synthesis activity on its own. Binding to the large subunit stabilizes and modulates the activity, increasing the rate of DNA synthesis while decreasing the length of the DNA fragments, and conferring RNA synthesis capability. The DNA polymerase activity may enable DNA primase to also catalyze primer extension after primer synthesis. May also play a role in DNA repair.</text>
</comment>
<keyword evidence="2 11" id="KW-0240">DNA-directed RNA polymerase</keyword>
<evidence type="ECO:0000256" key="7">
    <source>
        <dbReference type="ARBA" id="ARBA00022723"/>
    </source>
</evidence>
<evidence type="ECO:0000256" key="6">
    <source>
        <dbReference type="ARBA" id="ARBA00022705"/>
    </source>
</evidence>
<keyword evidence="8 11" id="KW-0460">Magnesium</keyword>
<evidence type="ECO:0000256" key="5">
    <source>
        <dbReference type="ARBA" id="ARBA00022695"/>
    </source>
</evidence>
<evidence type="ECO:0000256" key="1">
    <source>
        <dbReference type="ARBA" id="ARBA00009762"/>
    </source>
</evidence>
<dbReference type="Gene3D" id="3.90.920.10">
    <property type="entry name" value="DNA primase, PRIM domain"/>
    <property type="match status" value="1"/>
</dbReference>
<gene>
    <name evidence="11" type="primary">priS</name>
    <name evidence="14" type="ORF">ENS19_01355</name>
</gene>
<accession>A0A7C3EVK5</accession>
<keyword evidence="3 11" id="KW-0639">Primosome</keyword>
<dbReference type="EC" id="2.7.7.-" evidence="11"/>
<evidence type="ECO:0000256" key="2">
    <source>
        <dbReference type="ARBA" id="ARBA00022478"/>
    </source>
</evidence>
<dbReference type="HAMAP" id="MF_00700">
    <property type="entry name" value="DNA_primase_sml_arc"/>
    <property type="match status" value="1"/>
</dbReference>
<organism evidence="14">
    <name type="scientific">Candidatus Methanomethylicus mesodigestus</name>
    <dbReference type="NCBI Taxonomy" id="1867258"/>
    <lineage>
        <taxon>Archaea</taxon>
        <taxon>Thermoproteota</taxon>
        <taxon>Methanosuratincolia</taxon>
        <taxon>Candidatus Methanomethylicales</taxon>
        <taxon>Candidatus Methanomethylicaceae</taxon>
        <taxon>Candidatus Methanomethylicus</taxon>
    </lineage>
</organism>
<evidence type="ECO:0000256" key="10">
    <source>
        <dbReference type="ARBA" id="ARBA00023211"/>
    </source>
</evidence>
<evidence type="ECO:0000256" key="11">
    <source>
        <dbReference type="HAMAP-Rule" id="MF_00700"/>
    </source>
</evidence>
<dbReference type="EMBL" id="DSTX01000001">
    <property type="protein sequence ID" value="HFK19909.1"/>
    <property type="molecule type" value="Genomic_DNA"/>
</dbReference>
<dbReference type="InterPro" id="IPR002755">
    <property type="entry name" value="DNA_primase_S"/>
</dbReference>
<feature type="active site" evidence="11">
    <location>
        <position position="53"/>
    </location>
</feature>
<name>A0A7C3EVK5_9CREN</name>
<dbReference type="GO" id="GO:0000428">
    <property type="term" value="C:DNA-directed RNA polymerase complex"/>
    <property type="evidence" value="ECO:0007669"/>
    <property type="project" value="UniProtKB-KW"/>
</dbReference>
<keyword evidence="7 11" id="KW-0479">Metal-binding</keyword>
<keyword evidence="6 11" id="KW-0235">DNA replication</keyword>
<dbReference type="Pfam" id="PF01896">
    <property type="entry name" value="DNA_primase_S"/>
    <property type="match status" value="1"/>
</dbReference>
<dbReference type="PANTHER" id="PTHR10536">
    <property type="entry name" value="DNA PRIMASE SMALL SUBUNIT"/>
    <property type="match status" value="1"/>
</dbReference>
<sequence length="370" mass="40903">MIRHLQFASARALKEYLEAKAPANAYYSSAYYDAPSAPDMGGKGWQGADLVFDIDADHIPTACKADHDTWRCLDCGAAGRGFPPAACPKCGMKKLETETWVCEECLEVAKEEAFKLIDDFMIPDFGVSQTEIEICFSGHRGYHLHILDERLRRLGSDGRREVADYVRGVGLDPRDHGFREIAREGAFLGPDMRDGGWRGRIARAVYAYISKCTEDQLRQVVKSAAVADTICRNRAKFLENIASDPPFWGGIKGYSLESVVRIALAAAAENACAIDERVTLDVKRLIRHPNTLHGKTALRAVRLDYSELEGFDPLRSAVAFRGDSIKVYVKDMPRVRIGDHEAGPASGVEMEVPKAFGLYLICKGAAEPRS</sequence>
<comment type="function">
    <text evidence="13">RNA polymerase that catalyzes the synthesis of short RNA molecules used as primers for DNA polymerase during DNA replication.</text>
</comment>
<dbReference type="CDD" id="cd04860">
    <property type="entry name" value="AE_Prim_S"/>
    <property type="match status" value="1"/>
</dbReference>
<evidence type="ECO:0000256" key="4">
    <source>
        <dbReference type="ARBA" id="ARBA00022679"/>
    </source>
</evidence>
<comment type="subunit">
    <text evidence="11">Heterodimer of a small subunit (PriS) and a large subunit (PriL).</text>
</comment>
<feature type="active site" evidence="11">
    <location>
        <position position="55"/>
    </location>
</feature>
<keyword evidence="9 11" id="KW-0804">Transcription</keyword>
<dbReference type="InterPro" id="IPR014052">
    <property type="entry name" value="DNA_primase_ssu_euk/arc"/>
</dbReference>
<evidence type="ECO:0000313" key="14">
    <source>
        <dbReference type="EMBL" id="HFK19909.1"/>
    </source>
</evidence>
<comment type="caution">
    <text evidence="14">The sequence shown here is derived from an EMBL/GenBank/DDBJ whole genome shotgun (WGS) entry which is preliminary data.</text>
</comment>
<dbReference type="InterPro" id="IPR023639">
    <property type="entry name" value="DNA_primase_ssu_PriS"/>
</dbReference>
<evidence type="ECO:0000256" key="8">
    <source>
        <dbReference type="ARBA" id="ARBA00022842"/>
    </source>
</evidence>